<dbReference type="EMBL" id="CP002117">
    <property type="protein sequence ID" value="ADN36982.1"/>
    <property type="molecule type" value="Genomic_DNA"/>
</dbReference>
<dbReference type="eggNOG" id="arCOG03417">
    <property type="taxonomic scope" value="Archaea"/>
</dbReference>
<feature type="domain" description="Fe/B12 periplasmic-binding" evidence="2">
    <location>
        <begin position="117"/>
        <end position="395"/>
    </location>
</feature>
<feature type="transmembrane region" description="Helical" evidence="1">
    <location>
        <begin position="12"/>
        <end position="32"/>
    </location>
</feature>
<dbReference type="Pfam" id="PF01497">
    <property type="entry name" value="Peripla_BP_2"/>
    <property type="match status" value="1"/>
</dbReference>
<dbReference type="Proteomes" id="UP000006565">
    <property type="component" value="Chromosome"/>
</dbReference>
<proteinExistence type="predicted"/>
<dbReference type="OrthoDB" id="24039at2157"/>
<dbReference type="AlphaFoldDB" id="E1RKP3"/>
<evidence type="ECO:0000313" key="3">
    <source>
        <dbReference type="EMBL" id="ADN36982.1"/>
    </source>
</evidence>
<dbReference type="PANTHER" id="PTHR30535">
    <property type="entry name" value="VITAMIN B12-BINDING PROTEIN"/>
    <property type="match status" value="1"/>
</dbReference>
<dbReference type="HOGENOM" id="CLU_025776_1_0_2"/>
<dbReference type="SUPFAM" id="SSF53807">
    <property type="entry name" value="Helical backbone' metal receptor"/>
    <property type="match status" value="1"/>
</dbReference>
<keyword evidence="1" id="KW-1133">Transmembrane helix</keyword>
<organism evidence="3 4">
    <name type="scientific">Methanolacinia petrolearia (strain DSM 11571 / OCM 486 / SEBR 4847)</name>
    <name type="common">Methanoplanus petrolearius</name>
    <dbReference type="NCBI Taxonomy" id="679926"/>
    <lineage>
        <taxon>Archaea</taxon>
        <taxon>Methanobacteriati</taxon>
        <taxon>Methanobacteriota</taxon>
        <taxon>Stenosarchaea group</taxon>
        <taxon>Methanomicrobia</taxon>
        <taxon>Methanomicrobiales</taxon>
        <taxon>Methanomicrobiaceae</taxon>
        <taxon>Methanolacinia</taxon>
    </lineage>
</organism>
<dbReference type="InterPro" id="IPR050902">
    <property type="entry name" value="ABC_Transporter_SBP"/>
</dbReference>
<reference evidence="3 4" key="1">
    <citation type="journal article" date="2010" name="Stand. Genomic Sci.">
        <title>Complete genome sequence of Methanoplanus petrolearius type strain (SEBR 4847).</title>
        <authorList>
            <person name="Brambilla E."/>
            <person name="Djao O.D."/>
            <person name="Daligault H."/>
            <person name="Lapidus A."/>
            <person name="Lucas S."/>
            <person name="Hammon N."/>
            <person name="Nolan M."/>
            <person name="Tice H."/>
            <person name="Cheng J.F."/>
            <person name="Han C."/>
            <person name="Tapia R."/>
            <person name="Goodwin L."/>
            <person name="Pitluck S."/>
            <person name="Liolios K."/>
            <person name="Ivanova N."/>
            <person name="Mavromatis K."/>
            <person name="Mikhailova N."/>
            <person name="Pati A."/>
            <person name="Chen A."/>
            <person name="Palaniappan K."/>
            <person name="Land M."/>
            <person name="Hauser L."/>
            <person name="Chang Y.J."/>
            <person name="Jeffries C.D."/>
            <person name="Rohde M."/>
            <person name="Spring S."/>
            <person name="Sikorski J."/>
            <person name="Goker M."/>
            <person name="Woyke T."/>
            <person name="Bristow J."/>
            <person name="Eisen J.A."/>
            <person name="Markowitz V."/>
            <person name="Hugenholtz P."/>
            <person name="Kyrpides N.C."/>
            <person name="Klenk H.P."/>
        </authorList>
    </citation>
    <scope>NUCLEOTIDE SEQUENCE [LARGE SCALE GENOMIC DNA]</scope>
    <source>
        <strain evidence="4">DSM 11571 / OCM 486 / SEBR 4847</strain>
    </source>
</reference>
<evidence type="ECO:0000313" key="4">
    <source>
        <dbReference type="Proteomes" id="UP000006565"/>
    </source>
</evidence>
<keyword evidence="1" id="KW-0472">Membrane</keyword>
<accession>E1RKP3</accession>
<keyword evidence="4" id="KW-1185">Reference proteome</keyword>
<dbReference type="GeneID" id="9744719"/>
<gene>
    <name evidence="3" type="ordered locus">Mpet_2234</name>
</gene>
<evidence type="ECO:0000259" key="2">
    <source>
        <dbReference type="PROSITE" id="PS50983"/>
    </source>
</evidence>
<name>E1RKP3_METP4</name>
<evidence type="ECO:0000256" key="1">
    <source>
        <dbReference type="SAM" id="Phobius"/>
    </source>
</evidence>
<keyword evidence="1" id="KW-0812">Transmembrane</keyword>
<dbReference type="RefSeq" id="WP_013330159.1">
    <property type="nucleotide sequence ID" value="NC_014507.1"/>
</dbReference>
<dbReference type="InterPro" id="IPR002491">
    <property type="entry name" value="ABC_transptr_periplasmic_BD"/>
</dbReference>
<dbReference type="Gene3D" id="3.40.50.1980">
    <property type="entry name" value="Nitrogenase molybdenum iron protein domain"/>
    <property type="match status" value="2"/>
</dbReference>
<dbReference type="PROSITE" id="PS50983">
    <property type="entry name" value="FE_B12_PBP"/>
    <property type="match status" value="1"/>
</dbReference>
<dbReference type="GO" id="GO:0071281">
    <property type="term" value="P:cellular response to iron ion"/>
    <property type="evidence" value="ECO:0007669"/>
    <property type="project" value="TreeGrafter"/>
</dbReference>
<dbReference type="PANTHER" id="PTHR30535:SF34">
    <property type="entry name" value="MOLYBDATE-BINDING PROTEIN MOLA"/>
    <property type="match status" value="1"/>
</dbReference>
<dbReference type="CDD" id="cd01141">
    <property type="entry name" value="TroA_d"/>
    <property type="match status" value="1"/>
</dbReference>
<dbReference type="KEGG" id="mpi:Mpet_2234"/>
<dbReference type="STRING" id="679926.Mpet_2234"/>
<sequence length="408" mass="45518" precursor="true">MDIKNKDLKIFCILVVVVLIAAAIAILAFSWGPEESSGYDNQAGPTAGSGKDYFSSKALPEYAEGFEVEYHDNYKVLSIIDPWGRESGNRTYLLVQKGTEVPAGYDDAAVFYIPVESVAALSTTQIPHIANIGEIDTIKIVSNIQYINNPEIIDHYDEGLIHDVSTADSSMTSGLDAEILIDAEPDAVFVSAMENPDYDDSSKIRELGLKPVIVSEYMEKTPLARAEWIKYFSLFYNREEEANALFDEIVSRYDNVSAKAKGVGEKPTVFSGNDYYGTWYMPGGESYVAQLIEDAGADYLWSDDNSTGSIPLDFEAVYDTAADADYWINMGTANTAGELLAEDERYSKFDAFQNDSLYNNNARVNEFGGNDYWESGVARPDLVLMDLIKIFHPEILPDHELYYYKHIE</sequence>
<protein>
    <submittedName>
        <fullName evidence="3">Periplasmic binding protein</fullName>
    </submittedName>
</protein>